<evidence type="ECO:0000313" key="9">
    <source>
        <dbReference type="Proteomes" id="UP000001997"/>
    </source>
</evidence>
<feature type="domain" description="Zn(2)-C6 fungal-type" evidence="7">
    <location>
        <begin position="13"/>
        <end position="45"/>
    </location>
</feature>
<keyword evidence="1" id="KW-0805">Transcription regulation</keyword>
<organism evidence="8 9">
    <name type="scientific">Meyerozyma guilliermondii (strain ATCC 6260 / CBS 566 / DSM 6381 / JCM 1539 / NBRC 10279 / NRRL Y-324)</name>
    <name type="common">Yeast</name>
    <name type="synonym">Candida guilliermondii</name>
    <dbReference type="NCBI Taxonomy" id="294746"/>
    <lineage>
        <taxon>Eukaryota</taxon>
        <taxon>Fungi</taxon>
        <taxon>Dikarya</taxon>
        <taxon>Ascomycota</taxon>
        <taxon>Saccharomycotina</taxon>
        <taxon>Pichiomycetes</taxon>
        <taxon>Debaryomycetaceae</taxon>
        <taxon>Meyerozyma</taxon>
    </lineage>
</organism>
<dbReference type="HOGENOM" id="CLU_005088_0_0_1"/>
<keyword evidence="3" id="KW-0804">Transcription</keyword>
<keyword evidence="9" id="KW-1185">Reference proteome</keyword>
<proteinExistence type="predicted"/>
<gene>
    <name evidence="8" type="ORF">PGUG_03333</name>
</gene>
<dbReference type="GO" id="GO:0000981">
    <property type="term" value="F:DNA-binding transcription factor activity, RNA polymerase II-specific"/>
    <property type="evidence" value="ECO:0007669"/>
    <property type="project" value="InterPro"/>
</dbReference>
<dbReference type="RefSeq" id="XP_001483952.2">
    <property type="nucleotide sequence ID" value="XM_001483902.1"/>
</dbReference>
<evidence type="ECO:0000256" key="2">
    <source>
        <dbReference type="ARBA" id="ARBA00023125"/>
    </source>
</evidence>
<dbReference type="SUPFAM" id="SSF57701">
    <property type="entry name" value="Zn2/Cys6 DNA-binding domain"/>
    <property type="match status" value="1"/>
</dbReference>
<feature type="coiled-coil region" evidence="5">
    <location>
        <begin position="68"/>
        <end position="95"/>
    </location>
</feature>
<evidence type="ECO:0000256" key="3">
    <source>
        <dbReference type="ARBA" id="ARBA00023163"/>
    </source>
</evidence>
<dbReference type="InterPro" id="IPR050675">
    <property type="entry name" value="OAF3"/>
</dbReference>
<evidence type="ECO:0000259" key="7">
    <source>
        <dbReference type="PROSITE" id="PS50048"/>
    </source>
</evidence>
<dbReference type="CDD" id="cd00067">
    <property type="entry name" value="GAL4"/>
    <property type="match status" value="1"/>
</dbReference>
<evidence type="ECO:0000256" key="6">
    <source>
        <dbReference type="SAM" id="MobiDB-lite"/>
    </source>
</evidence>
<keyword evidence="5" id="KW-0175">Coiled coil</keyword>
<protein>
    <recommendedName>
        <fullName evidence="7">Zn(2)-C6 fungal-type domain-containing protein</fullName>
    </recommendedName>
</protein>
<dbReference type="Proteomes" id="UP000001997">
    <property type="component" value="Unassembled WGS sequence"/>
</dbReference>
<dbReference type="SMART" id="SM00066">
    <property type="entry name" value="GAL4"/>
    <property type="match status" value="1"/>
</dbReference>
<dbReference type="PROSITE" id="PS00463">
    <property type="entry name" value="ZN2_CY6_FUNGAL_1"/>
    <property type="match status" value="1"/>
</dbReference>
<dbReference type="InParanoid" id="A5DJ82"/>
<dbReference type="AlphaFoldDB" id="A5DJ82"/>
<accession>A5DJ82</accession>
<sequence>MTEAKRRKRAPLSCLQCKRRKVKCDKDRPACGGCVKNGVGHLCEFVDPPWSTGTAEVVAEKTSAKHHVEENNGVIERQRIEIDKLRREVNVLRQVYSSKLKSMESDSEQITVLQKLRNMNREPDTIEFDTDFSYTLKTHTNSEPLHLFCWENVINLDPKLTDLWFKVSSIQRAYHQYKQGREAVSSVREENRKESQEENRKEEQNQERSHNRTGEDSRSGSTKKQESPKSEPDLELPEYYYESIELLKRTQHVWQKILSLSLPDEKLTCAQLTFILDYYFDGSYSSVSRDLLSLYETRVRGLYGEGSYGIQLKINDVPSGEDDGARYHFFRFSLVYLCMMGIMVEEVLEHFRSQVQQNRSAEIQAVNSYKQVFSNRVLTHSNGHSRVVFCTLISKTLEYIHTPVAESSYDPLHHAFPFYSCCLALLNRMFFQFCPRFNHLQTEFQSVFNISVSELICEGELPLWTNPKHIHAQKPHIPETAVNAFRSNFGLLWSETVRMFNLQALSILFSKPGHKQQSQLFNMIWDKISNDPDRISTPDGLGFSFAANILICRITSCLYGTTFDNSNKYFVTTANIFGLINECTALLEDERLHKLDFCRRFEYCTIISFLRYYLNYINILQGEECTNYKVTEFAEIGIVQNAVECLQHLAKCIRTGNGIFVVYLTSEILPYVIQFNIGTIIRLENKDQDSVTRITKETAKVIQTLTSCDPADYCKYKRYTKIWDFFQSYVRTTKMLSPEGYATLHARVPGMHPVSCPVLSGDPTQPKPDPKGPHGSCPISGICNLETESISKKSETTKICPIDHSNFSRGVKNLGSYLNSPKPLTPPIFPALTPVGSYTPAEDIDWSNFEHFDLDILPQLSFM</sequence>
<dbReference type="GeneID" id="5126132"/>
<dbReference type="VEuPathDB" id="FungiDB:PGUG_03333"/>
<evidence type="ECO:0000313" key="8">
    <source>
        <dbReference type="EMBL" id="EDK39235.2"/>
    </source>
</evidence>
<evidence type="ECO:0000256" key="4">
    <source>
        <dbReference type="ARBA" id="ARBA00023242"/>
    </source>
</evidence>
<dbReference type="OrthoDB" id="427480at2759"/>
<dbReference type="GO" id="GO:0000978">
    <property type="term" value="F:RNA polymerase II cis-regulatory region sequence-specific DNA binding"/>
    <property type="evidence" value="ECO:0007669"/>
    <property type="project" value="TreeGrafter"/>
</dbReference>
<dbReference type="PANTHER" id="PTHR31069:SF12">
    <property type="entry name" value="TRANSCRIPTION FACTOR DOMAIN-CONTAINING PROTEIN"/>
    <property type="match status" value="1"/>
</dbReference>
<keyword evidence="4" id="KW-0539">Nucleus</keyword>
<keyword evidence="2" id="KW-0238">DNA-binding</keyword>
<feature type="region of interest" description="Disordered" evidence="6">
    <location>
        <begin position="180"/>
        <end position="233"/>
    </location>
</feature>
<dbReference type="STRING" id="294746.A5DJ82"/>
<dbReference type="GO" id="GO:0008270">
    <property type="term" value="F:zinc ion binding"/>
    <property type="evidence" value="ECO:0007669"/>
    <property type="project" value="InterPro"/>
</dbReference>
<dbReference type="Gene3D" id="4.10.240.10">
    <property type="entry name" value="Zn(2)-C6 fungal-type DNA-binding domain"/>
    <property type="match status" value="1"/>
</dbReference>
<feature type="compositionally biased region" description="Basic and acidic residues" evidence="6">
    <location>
        <begin position="187"/>
        <end position="232"/>
    </location>
</feature>
<dbReference type="InterPro" id="IPR036864">
    <property type="entry name" value="Zn2-C6_fun-type_DNA-bd_sf"/>
</dbReference>
<evidence type="ECO:0000256" key="5">
    <source>
        <dbReference type="SAM" id="Coils"/>
    </source>
</evidence>
<dbReference type="GO" id="GO:0005634">
    <property type="term" value="C:nucleus"/>
    <property type="evidence" value="ECO:0007669"/>
    <property type="project" value="TreeGrafter"/>
</dbReference>
<dbReference type="KEGG" id="pgu:PGUG_03333"/>
<dbReference type="GO" id="GO:0045944">
    <property type="term" value="P:positive regulation of transcription by RNA polymerase II"/>
    <property type="evidence" value="ECO:0007669"/>
    <property type="project" value="TreeGrafter"/>
</dbReference>
<dbReference type="eggNOG" id="ENOG502SABA">
    <property type="taxonomic scope" value="Eukaryota"/>
</dbReference>
<name>A5DJ82_PICGU</name>
<dbReference type="InterPro" id="IPR001138">
    <property type="entry name" value="Zn2Cys6_DnaBD"/>
</dbReference>
<reference evidence="8 9" key="1">
    <citation type="journal article" date="2009" name="Nature">
        <title>Evolution of pathogenicity and sexual reproduction in eight Candida genomes.</title>
        <authorList>
            <person name="Butler G."/>
            <person name="Rasmussen M.D."/>
            <person name="Lin M.F."/>
            <person name="Santos M.A."/>
            <person name="Sakthikumar S."/>
            <person name="Munro C.A."/>
            <person name="Rheinbay E."/>
            <person name="Grabherr M."/>
            <person name="Forche A."/>
            <person name="Reedy J.L."/>
            <person name="Agrafioti I."/>
            <person name="Arnaud M.B."/>
            <person name="Bates S."/>
            <person name="Brown A.J."/>
            <person name="Brunke S."/>
            <person name="Costanzo M.C."/>
            <person name="Fitzpatrick D.A."/>
            <person name="de Groot P.W."/>
            <person name="Harris D."/>
            <person name="Hoyer L.L."/>
            <person name="Hube B."/>
            <person name="Klis F.M."/>
            <person name="Kodira C."/>
            <person name="Lennard N."/>
            <person name="Logue M.E."/>
            <person name="Martin R."/>
            <person name="Neiman A.M."/>
            <person name="Nikolaou E."/>
            <person name="Quail M.A."/>
            <person name="Quinn J."/>
            <person name="Santos M.C."/>
            <person name="Schmitzberger F.F."/>
            <person name="Sherlock G."/>
            <person name="Shah P."/>
            <person name="Silverstein K.A."/>
            <person name="Skrzypek M.S."/>
            <person name="Soll D."/>
            <person name="Staggs R."/>
            <person name="Stansfield I."/>
            <person name="Stumpf M.P."/>
            <person name="Sudbery P.E."/>
            <person name="Srikantha T."/>
            <person name="Zeng Q."/>
            <person name="Berman J."/>
            <person name="Berriman M."/>
            <person name="Heitman J."/>
            <person name="Gow N.A."/>
            <person name="Lorenz M.C."/>
            <person name="Birren B.W."/>
            <person name="Kellis M."/>
            <person name="Cuomo C.A."/>
        </authorList>
    </citation>
    <scope>NUCLEOTIDE SEQUENCE [LARGE SCALE GENOMIC DNA]</scope>
    <source>
        <strain evidence="9">ATCC 6260 / CBS 566 / DSM 6381 / JCM 1539 / NBRC 10279 / NRRL Y-324</strain>
    </source>
</reference>
<evidence type="ECO:0000256" key="1">
    <source>
        <dbReference type="ARBA" id="ARBA00023015"/>
    </source>
</evidence>
<dbReference type="PROSITE" id="PS50048">
    <property type="entry name" value="ZN2_CY6_FUNGAL_2"/>
    <property type="match status" value="1"/>
</dbReference>
<dbReference type="PANTHER" id="PTHR31069">
    <property type="entry name" value="OLEATE-ACTIVATED TRANSCRIPTION FACTOR 1-RELATED"/>
    <property type="match status" value="1"/>
</dbReference>
<dbReference type="Pfam" id="PF00172">
    <property type="entry name" value="Zn_clus"/>
    <property type="match status" value="1"/>
</dbReference>
<dbReference type="EMBL" id="CH408158">
    <property type="protein sequence ID" value="EDK39235.2"/>
    <property type="molecule type" value="Genomic_DNA"/>
</dbReference>
<dbReference type="OMA" id="CPVIECD"/>